<sequence length="342" mass="37410">MNILFIGGTGIISTACTSLALSQGHEVAVLNRGQRAKPSVAAEHLQADLTDDAAVRAVLGNRSWDAVVDFTVFTPADLERRLIWLGGQVGQYVFISSASAYQKPPSHYLITEETPLENPYWQYSRDKIACEHRLMQACADDQFPGTIVRPSLTFGDDQVTLAMNSWQRSYTAIDRLRRGLPVIIPGDGRTLWTITHNTDFAQGLLGLLGRTDTHGEAFHITSDEVLTWNQIFTITAEAAGVAQPEFVTIPAEFIGACLPDEAPGLVGDKLCSSVFDNTKIKRFVPGFAAKTSYREGITRTLAWFDADPARQLIDAAENAQHDRLITAYRAAIASGLSAFHAD</sequence>
<name>A0AAF0CRV5_9BACT</name>
<proteinExistence type="predicted"/>
<accession>A0AAF0CRV5</accession>
<dbReference type="Gene3D" id="3.40.50.720">
    <property type="entry name" value="NAD(P)-binding Rossmann-like Domain"/>
    <property type="match status" value="1"/>
</dbReference>
<dbReference type="Pfam" id="PF01370">
    <property type="entry name" value="Epimerase"/>
    <property type="match status" value="1"/>
</dbReference>
<reference evidence="2" key="1">
    <citation type="submission" date="2023-03" db="EMBL/GenBank/DDBJ databases">
        <title>Lomoglobus Profundus gen. nov., sp. nov., a novel member of the phylum Verrucomicrobia, isolated from deep-marine sediment of South China Sea.</title>
        <authorList>
            <person name="Ahmad T."/>
            <person name="Ishaq S.E."/>
            <person name="Wang F."/>
        </authorList>
    </citation>
    <scope>NUCLEOTIDE SEQUENCE</scope>
    <source>
        <strain evidence="2">LMO-M01</strain>
    </source>
</reference>
<dbReference type="EMBL" id="CP119075">
    <property type="protein sequence ID" value="WED66935.1"/>
    <property type="molecule type" value="Genomic_DNA"/>
</dbReference>
<evidence type="ECO:0000313" key="2">
    <source>
        <dbReference type="EMBL" id="WED66935.1"/>
    </source>
</evidence>
<dbReference type="Proteomes" id="UP001218638">
    <property type="component" value="Chromosome"/>
</dbReference>
<organism evidence="2 3">
    <name type="scientific">Synoicihabitans lomoniglobus</name>
    <dbReference type="NCBI Taxonomy" id="2909285"/>
    <lineage>
        <taxon>Bacteria</taxon>
        <taxon>Pseudomonadati</taxon>
        <taxon>Verrucomicrobiota</taxon>
        <taxon>Opitutia</taxon>
        <taxon>Opitutales</taxon>
        <taxon>Opitutaceae</taxon>
        <taxon>Synoicihabitans</taxon>
    </lineage>
</organism>
<dbReference type="InterPro" id="IPR036291">
    <property type="entry name" value="NAD(P)-bd_dom_sf"/>
</dbReference>
<evidence type="ECO:0000259" key="1">
    <source>
        <dbReference type="Pfam" id="PF01370"/>
    </source>
</evidence>
<dbReference type="InterPro" id="IPR050177">
    <property type="entry name" value="Lipid_A_modif_metabolic_enz"/>
</dbReference>
<evidence type="ECO:0000313" key="3">
    <source>
        <dbReference type="Proteomes" id="UP001218638"/>
    </source>
</evidence>
<gene>
    <name evidence="2" type="ORF">PXH66_08740</name>
</gene>
<dbReference type="PANTHER" id="PTHR43245">
    <property type="entry name" value="BIFUNCTIONAL POLYMYXIN RESISTANCE PROTEIN ARNA"/>
    <property type="match status" value="1"/>
</dbReference>
<dbReference type="RefSeq" id="WP_330927667.1">
    <property type="nucleotide sequence ID" value="NZ_CP119075.1"/>
</dbReference>
<protein>
    <submittedName>
        <fullName evidence="2">SDR family oxidoreductase</fullName>
    </submittedName>
</protein>
<dbReference type="PANTHER" id="PTHR43245:SF51">
    <property type="entry name" value="SHORT CHAIN DEHYDROGENASE_REDUCTASE FAMILY 42E, MEMBER 2"/>
    <property type="match status" value="1"/>
</dbReference>
<dbReference type="SUPFAM" id="SSF51735">
    <property type="entry name" value="NAD(P)-binding Rossmann-fold domains"/>
    <property type="match status" value="1"/>
</dbReference>
<feature type="domain" description="NAD-dependent epimerase/dehydratase" evidence="1">
    <location>
        <begin position="3"/>
        <end position="220"/>
    </location>
</feature>
<keyword evidence="3" id="KW-1185">Reference proteome</keyword>
<dbReference type="InterPro" id="IPR001509">
    <property type="entry name" value="Epimerase_deHydtase"/>
</dbReference>
<dbReference type="KEGG" id="slom:PXH66_08740"/>
<dbReference type="CDD" id="cd05265">
    <property type="entry name" value="SDR_a1"/>
    <property type="match status" value="1"/>
</dbReference>
<dbReference type="AlphaFoldDB" id="A0AAF0CRV5"/>